<feature type="compositionally biased region" description="Basic residues" evidence="1">
    <location>
        <begin position="11"/>
        <end position="22"/>
    </location>
</feature>
<gene>
    <name evidence="2" type="ORF">PoB_003633500</name>
</gene>
<comment type="caution">
    <text evidence="2">The sequence shown here is derived from an EMBL/GenBank/DDBJ whole genome shotgun (WGS) entry which is preliminary data.</text>
</comment>
<feature type="compositionally biased region" description="Low complexity" evidence="1">
    <location>
        <begin position="1"/>
        <end position="10"/>
    </location>
</feature>
<evidence type="ECO:0000256" key="1">
    <source>
        <dbReference type="SAM" id="MobiDB-lite"/>
    </source>
</evidence>
<proteinExistence type="predicted"/>
<reference evidence="2 3" key="1">
    <citation type="journal article" date="2021" name="Elife">
        <title>Chloroplast acquisition without the gene transfer in kleptoplastic sea slugs, Plakobranchus ocellatus.</title>
        <authorList>
            <person name="Maeda T."/>
            <person name="Takahashi S."/>
            <person name="Yoshida T."/>
            <person name="Shimamura S."/>
            <person name="Takaki Y."/>
            <person name="Nagai Y."/>
            <person name="Toyoda A."/>
            <person name="Suzuki Y."/>
            <person name="Arimoto A."/>
            <person name="Ishii H."/>
            <person name="Satoh N."/>
            <person name="Nishiyama T."/>
            <person name="Hasebe M."/>
            <person name="Maruyama T."/>
            <person name="Minagawa J."/>
            <person name="Obokata J."/>
            <person name="Shigenobu S."/>
        </authorList>
    </citation>
    <scope>NUCLEOTIDE SEQUENCE [LARGE SCALE GENOMIC DNA]</scope>
</reference>
<protein>
    <submittedName>
        <fullName evidence="2">Uncharacterized protein</fullName>
    </submittedName>
</protein>
<sequence>MCSSESFIRGNSRRRGRCSSWRRRRVTRSSSVYTHKSQPFPQLLPLNKDSPLRPGNWIVSGSGGPAKLVISGGLRTAGVLGQVGEFGSS</sequence>
<dbReference type="AlphaFoldDB" id="A0AAV4AR90"/>
<accession>A0AAV4AR90</accession>
<evidence type="ECO:0000313" key="2">
    <source>
        <dbReference type="EMBL" id="GFO09830.1"/>
    </source>
</evidence>
<dbReference type="EMBL" id="BLXT01004129">
    <property type="protein sequence ID" value="GFO09830.1"/>
    <property type="molecule type" value="Genomic_DNA"/>
</dbReference>
<evidence type="ECO:0000313" key="3">
    <source>
        <dbReference type="Proteomes" id="UP000735302"/>
    </source>
</evidence>
<dbReference type="Proteomes" id="UP000735302">
    <property type="component" value="Unassembled WGS sequence"/>
</dbReference>
<organism evidence="2 3">
    <name type="scientific">Plakobranchus ocellatus</name>
    <dbReference type="NCBI Taxonomy" id="259542"/>
    <lineage>
        <taxon>Eukaryota</taxon>
        <taxon>Metazoa</taxon>
        <taxon>Spiralia</taxon>
        <taxon>Lophotrochozoa</taxon>
        <taxon>Mollusca</taxon>
        <taxon>Gastropoda</taxon>
        <taxon>Heterobranchia</taxon>
        <taxon>Euthyneura</taxon>
        <taxon>Panpulmonata</taxon>
        <taxon>Sacoglossa</taxon>
        <taxon>Placobranchoidea</taxon>
        <taxon>Plakobranchidae</taxon>
        <taxon>Plakobranchus</taxon>
    </lineage>
</organism>
<keyword evidence="3" id="KW-1185">Reference proteome</keyword>
<feature type="region of interest" description="Disordered" evidence="1">
    <location>
        <begin position="1"/>
        <end position="22"/>
    </location>
</feature>
<name>A0AAV4AR90_9GAST</name>